<evidence type="ECO:0000256" key="2">
    <source>
        <dbReference type="ARBA" id="ARBA00004574"/>
    </source>
</evidence>
<comment type="subcellular location">
    <subcellularLocation>
        <location evidence="2">Chromosome</location>
        <location evidence="2">Telomere</location>
    </subcellularLocation>
    <subcellularLocation>
        <location evidence="1">Nucleus</location>
    </subcellularLocation>
</comment>
<evidence type="ECO:0000259" key="8">
    <source>
        <dbReference type="Pfam" id="PF16686"/>
    </source>
</evidence>
<dbReference type="GO" id="GO:0098505">
    <property type="term" value="F:G-rich strand telomeric DNA binding"/>
    <property type="evidence" value="ECO:0007669"/>
    <property type="project" value="TreeGrafter"/>
</dbReference>
<reference evidence="9 11" key="2">
    <citation type="submission" date="2018-11" db="EMBL/GenBank/DDBJ databases">
        <authorList>
            <consortium name="Pathogen Informatics"/>
        </authorList>
    </citation>
    <scope>NUCLEOTIDE SEQUENCE [LARGE SCALE GENOMIC DNA]</scope>
</reference>
<dbReference type="GO" id="GO:0010521">
    <property type="term" value="F:telomerase inhibitor activity"/>
    <property type="evidence" value="ECO:0007669"/>
    <property type="project" value="TreeGrafter"/>
</dbReference>
<comment type="similarity">
    <text evidence="3">Belongs to the telombin family.</text>
</comment>
<dbReference type="OrthoDB" id="5853097at2759"/>
<evidence type="ECO:0000256" key="5">
    <source>
        <dbReference type="ARBA" id="ARBA00022895"/>
    </source>
</evidence>
<dbReference type="Proteomes" id="UP000274756">
    <property type="component" value="Unassembled WGS sequence"/>
</dbReference>
<dbReference type="PANTHER" id="PTHR14513">
    <property type="entry name" value="PROTECTION OF TELOMERES 1"/>
    <property type="match status" value="1"/>
</dbReference>
<dbReference type="GO" id="GO:0000783">
    <property type="term" value="C:nuclear telomere cap complex"/>
    <property type="evidence" value="ECO:0007669"/>
    <property type="project" value="TreeGrafter"/>
</dbReference>
<keyword evidence="7" id="KW-0539">Nucleus</keyword>
<keyword evidence="11" id="KW-1185">Reference proteome</keyword>
<dbReference type="WBParaSite" id="DME_0000104501-mRNA-1">
    <property type="protein sequence ID" value="DME_0000104501-mRNA-1"/>
    <property type="gene ID" value="DME_0000104501"/>
</dbReference>
<dbReference type="AlphaFoldDB" id="A0A0N4U2W5"/>
<dbReference type="Gene3D" id="2.40.50.140">
    <property type="entry name" value="Nucleic acid-binding proteins"/>
    <property type="match status" value="2"/>
</dbReference>
<evidence type="ECO:0000256" key="3">
    <source>
        <dbReference type="ARBA" id="ARBA00008442"/>
    </source>
</evidence>
<evidence type="ECO:0000313" key="12">
    <source>
        <dbReference type="WBParaSite" id="DME_0000104501-mRNA-1"/>
    </source>
</evidence>
<dbReference type="SUPFAM" id="SSF50249">
    <property type="entry name" value="Nucleic acid-binding proteins"/>
    <property type="match status" value="1"/>
</dbReference>
<dbReference type="GO" id="GO:0016233">
    <property type="term" value="P:telomere capping"/>
    <property type="evidence" value="ECO:0007669"/>
    <property type="project" value="TreeGrafter"/>
</dbReference>
<feature type="domain" description="Protection of telomeres protein 1 ssDNA-binding" evidence="8">
    <location>
        <begin position="148"/>
        <end position="276"/>
    </location>
</feature>
<evidence type="ECO:0000313" key="11">
    <source>
        <dbReference type="Proteomes" id="UP000274756"/>
    </source>
</evidence>
<dbReference type="Proteomes" id="UP000038040">
    <property type="component" value="Unplaced"/>
</dbReference>
<proteinExistence type="inferred from homology"/>
<dbReference type="PANTHER" id="PTHR14513:SF0">
    <property type="entry name" value="PROTECTION OF TELOMERES PROTEIN 1"/>
    <property type="match status" value="1"/>
</dbReference>
<reference evidence="12" key="1">
    <citation type="submission" date="2017-02" db="UniProtKB">
        <authorList>
            <consortium name="WormBaseParasite"/>
        </authorList>
    </citation>
    <scope>IDENTIFICATION</scope>
</reference>
<organism evidence="10 12">
    <name type="scientific">Dracunculus medinensis</name>
    <name type="common">Guinea worm</name>
    <dbReference type="NCBI Taxonomy" id="318479"/>
    <lineage>
        <taxon>Eukaryota</taxon>
        <taxon>Metazoa</taxon>
        <taxon>Ecdysozoa</taxon>
        <taxon>Nematoda</taxon>
        <taxon>Chromadorea</taxon>
        <taxon>Rhabditida</taxon>
        <taxon>Spirurina</taxon>
        <taxon>Dracunculoidea</taxon>
        <taxon>Dracunculidae</taxon>
        <taxon>Dracunculus</taxon>
    </lineage>
</organism>
<dbReference type="InterPro" id="IPR032042">
    <property type="entry name" value="POT1PC"/>
</dbReference>
<keyword evidence="6" id="KW-0238">DNA-binding</keyword>
<protein>
    <submittedName>
        <fullName evidence="12">POT1PC domain-containing protein</fullName>
    </submittedName>
</protein>
<evidence type="ECO:0000256" key="6">
    <source>
        <dbReference type="ARBA" id="ARBA00023125"/>
    </source>
</evidence>
<dbReference type="InterPro" id="IPR028389">
    <property type="entry name" value="POT1"/>
</dbReference>
<gene>
    <name evidence="9" type="ORF">DME_LOCUS5405</name>
</gene>
<accession>A0A0N4U2W5</accession>
<dbReference type="GO" id="GO:0032210">
    <property type="term" value="P:regulation of telomere maintenance via telomerase"/>
    <property type="evidence" value="ECO:0007669"/>
    <property type="project" value="TreeGrafter"/>
</dbReference>
<evidence type="ECO:0000256" key="7">
    <source>
        <dbReference type="ARBA" id="ARBA00023242"/>
    </source>
</evidence>
<name>A0A0N4U2W5_DRAME</name>
<evidence type="ECO:0000313" key="10">
    <source>
        <dbReference type="Proteomes" id="UP000038040"/>
    </source>
</evidence>
<dbReference type="STRING" id="318479.A0A0N4U2W5"/>
<dbReference type="EMBL" id="UYYG01001152">
    <property type="protein sequence ID" value="VDN55432.1"/>
    <property type="molecule type" value="Genomic_DNA"/>
</dbReference>
<keyword evidence="4" id="KW-0158">Chromosome</keyword>
<evidence type="ECO:0000256" key="4">
    <source>
        <dbReference type="ARBA" id="ARBA00022454"/>
    </source>
</evidence>
<dbReference type="InterPro" id="IPR012340">
    <property type="entry name" value="NA-bd_OB-fold"/>
</dbReference>
<evidence type="ECO:0000256" key="1">
    <source>
        <dbReference type="ARBA" id="ARBA00004123"/>
    </source>
</evidence>
<sequence length="453" mass="52145">MGLRPDDFIKCTLFTDISDSIVNYIKEGNIIRLHRIEVRNKLDGSCVGNEPCFLQGRLNSFGLSALIYGEKSGDGYKVLYSSSNNYTTDKNYQKIVENLYASWEAYKNKMHKEIDQENLNECRIRGRSNFVVDQLPAGVLMHLARFEQFKRFSYHNIVVQVISIFISDRGNVVLRCWDTTKIHGKPFQFTGESISKIIFTDEALEKLSEGRNYDVILYGEYGTLAIQILLSGDVIVMKNLHYYISSMSSSLVIHDGRGNFDRGFSVLSDHSEFKKSIVNAVENIIKNQLNTNEGPSEISTESHEVIESHEVSESHEITISETQEPFPTISKLLITANEGSHEFRHRLIELFQFHAIIFAINTFDYFSNNSVNQIISTRIRYLVRLLLKRFYKFIYSDGEQQCLVLKCFFPFSSKKFFDVRLPQNPAEAAMLWKRGIDSRQKSAKSEEIKVLFV</sequence>
<dbReference type="Pfam" id="PF16686">
    <property type="entry name" value="POT1PC"/>
    <property type="match status" value="1"/>
</dbReference>
<keyword evidence="5" id="KW-0779">Telomere</keyword>
<evidence type="ECO:0000313" key="9">
    <source>
        <dbReference type="EMBL" id="VDN55432.1"/>
    </source>
</evidence>